<keyword evidence="1" id="KW-1185">Reference proteome</keyword>
<accession>A0A6P7SSV4</accession>
<evidence type="ECO:0000313" key="1">
    <source>
        <dbReference type="Proteomes" id="UP000515154"/>
    </source>
</evidence>
<gene>
    <name evidence="2" type="primary">LOC115216246</name>
</gene>
<sequence length="122" mass="13695">MVFVGLTKTFDIVNSEAFWKILSKAGLPEKMIKVLISLHKGMMATVISNSQCSETFSVATGTKQDCVVAAVLFSMFFSVMLQRTFWDYPGGVKFQFHTDEDLLNLKGQCFRSKKTNQGRNPV</sequence>
<organism evidence="1 2">
    <name type="scientific">Octopus sinensis</name>
    <name type="common">East Asian common octopus</name>
    <dbReference type="NCBI Taxonomy" id="2607531"/>
    <lineage>
        <taxon>Eukaryota</taxon>
        <taxon>Metazoa</taxon>
        <taxon>Spiralia</taxon>
        <taxon>Lophotrochozoa</taxon>
        <taxon>Mollusca</taxon>
        <taxon>Cephalopoda</taxon>
        <taxon>Coleoidea</taxon>
        <taxon>Octopodiformes</taxon>
        <taxon>Octopoda</taxon>
        <taxon>Incirrata</taxon>
        <taxon>Octopodidae</taxon>
        <taxon>Octopus</taxon>
    </lineage>
</organism>
<dbReference type="PANTHER" id="PTHR47027:SF20">
    <property type="entry name" value="REVERSE TRANSCRIPTASE-LIKE PROTEIN WITH RNA-DIRECTED DNA POLYMERASE DOMAIN"/>
    <property type="match status" value="1"/>
</dbReference>
<dbReference type="Proteomes" id="UP000515154">
    <property type="component" value="Linkage group LG10"/>
</dbReference>
<proteinExistence type="predicted"/>
<name>A0A6P7SSV4_9MOLL</name>
<dbReference type="KEGG" id="osn:115216246"/>
<dbReference type="RefSeq" id="XP_029641304.1">
    <property type="nucleotide sequence ID" value="XM_029785444.1"/>
</dbReference>
<reference evidence="2" key="1">
    <citation type="submission" date="2025-08" db="UniProtKB">
        <authorList>
            <consortium name="RefSeq"/>
        </authorList>
    </citation>
    <scope>IDENTIFICATION</scope>
</reference>
<dbReference type="PANTHER" id="PTHR47027">
    <property type="entry name" value="REVERSE TRANSCRIPTASE DOMAIN-CONTAINING PROTEIN"/>
    <property type="match status" value="1"/>
</dbReference>
<protein>
    <submittedName>
        <fullName evidence="2">Uncharacterized protein LOC115216246</fullName>
    </submittedName>
</protein>
<dbReference type="AlphaFoldDB" id="A0A6P7SSV4"/>
<evidence type="ECO:0000313" key="2">
    <source>
        <dbReference type="RefSeq" id="XP_029641304.1"/>
    </source>
</evidence>